<evidence type="ECO:0000313" key="1">
    <source>
        <dbReference type="EMBL" id="CAF0809082.1"/>
    </source>
</evidence>
<sequence>MIFVVLDCQAQFDFTEHTLEDCDGKCWKSIDLIDLKRIGNNSEERLKLKDKALALLRSSRRCFSADELLRANEMGIVTANGCRKLKRDSDKSKEICFCSDQDMCNQVMKVSNSLFIQYASVLTLFLCLL</sequence>
<proteinExistence type="predicted"/>
<name>A0A813THA6_ADIRI</name>
<evidence type="ECO:0000313" key="4">
    <source>
        <dbReference type="Proteomes" id="UP000663852"/>
    </source>
</evidence>
<keyword evidence="3" id="KW-1185">Reference proteome</keyword>
<evidence type="ECO:0000313" key="2">
    <source>
        <dbReference type="EMBL" id="CAF1107477.1"/>
    </source>
</evidence>
<evidence type="ECO:0000313" key="3">
    <source>
        <dbReference type="Proteomes" id="UP000663828"/>
    </source>
</evidence>
<dbReference type="EMBL" id="CAJNOJ010000014">
    <property type="protein sequence ID" value="CAF0809082.1"/>
    <property type="molecule type" value="Genomic_DNA"/>
</dbReference>
<dbReference type="Proteomes" id="UP000663852">
    <property type="component" value="Unassembled WGS sequence"/>
</dbReference>
<dbReference type="AlphaFoldDB" id="A0A813THA6"/>
<protein>
    <submittedName>
        <fullName evidence="1">Uncharacterized protein</fullName>
    </submittedName>
</protein>
<gene>
    <name evidence="1" type="ORF">EDS130_LOCUS5254</name>
    <name evidence="2" type="ORF">XAT740_LOCUS18686</name>
</gene>
<reference evidence="1" key="1">
    <citation type="submission" date="2021-02" db="EMBL/GenBank/DDBJ databases">
        <authorList>
            <person name="Nowell W R."/>
        </authorList>
    </citation>
    <scope>NUCLEOTIDE SEQUENCE</scope>
</reference>
<accession>A0A813THA6</accession>
<organism evidence="1 4">
    <name type="scientific">Adineta ricciae</name>
    <name type="common">Rotifer</name>
    <dbReference type="NCBI Taxonomy" id="249248"/>
    <lineage>
        <taxon>Eukaryota</taxon>
        <taxon>Metazoa</taxon>
        <taxon>Spiralia</taxon>
        <taxon>Gnathifera</taxon>
        <taxon>Rotifera</taxon>
        <taxon>Eurotatoria</taxon>
        <taxon>Bdelloidea</taxon>
        <taxon>Adinetida</taxon>
        <taxon>Adinetidae</taxon>
        <taxon>Adineta</taxon>
    </lineage>
</organism>
<dbReference type="EMBL" id="CAJNOR010001254">
    <property type="protein sequence ID" value="CAF1107477.1"/>
    <property type="molecule type" value="Genomic_DNA"/>
</dbReference>
<dbReference type="Proteomes" id="UP000663828">
    <property type="component" value="Unassembled WGS sequence"/>
</dbReference>
<comment type="caution">
    <text evidence="1">The sequence shown here is derived from an EMBL/GenBank/DDBJ whole genome shotgun (WGS) entry which is preliminary data.</text>
</comment>